<evidence type="ECO:0000313" key="1">
    <source>
        <dbReference type="EMBL" id="KAJ8629917.1"/>
    </source>
</evidence>
<gene>
    <name evidence="1" type="ORF">MRB53_023240</name>
</gene>
<dbReference type="Proteomes" id="UP001234297">
    <property type="component" value="Chromosome 7"/>
</dbReference>
<reference evidence="1 2" key="1">
    <citation type="journal article" date="2022" name="Hortic Res">
        <title>A haplotype resolved chromosomal level avocado genome allows analysis of novel avocado genes.</title>
        <authorList>
            <person name="Nath O."/>
            <person name="Fletcher S.J."/>
            <person name="Hayward A."/>
            <person name="Shaw L.M."/>
            <person name="Masouleh A.K."/>
            <person name="Furtado A."/>
            <person name="Henry R.J."/>
            <person name="Mitter N."/>
        </authorList>
    </citation>
    <scope>NUCLEOTIDE SEQUENCE [LARGE SCALE GENOMIC DNA]</scope>
    <source>
        <strain evidence="2">cv. Hass</strain>
    </source>
</reference>
<keyword evidence="2" id="KW-1185">Reference proteome</keyword>
<accession>A0ACC2L984</accession>
<protein>
    <submittedName>
        <fullName evidence="1">Uncharacterized protein</fullName>
    </submittedName>
</protein>
<comment type="caution">
    <text evidence="1">The sequence shown here is derived from an EMBL/GenBank/DDBJ whole genome shotgun (WGS) entry which is preliminary data.</text>
</comment>
<evidence type="ECO:0000313" key="2">
    <source>
        <dbReference type="Proteomes" id="UP001234297"/>
    </source>
</evidence>
<dbReference type="EMBL" id="CM056815">
    <property type="protein sequence ID" value="KAJ8629917.1"/>
    <property type="molecule type" value="Genomic_DNA"/>
</dbReference>
<proteinExistence type="predicted"/>
<sequence length="101" mass="11438">MVNTCVAIGDWWDTAMLFGRKQRVLVRAVGRRLVIYSTCSIDPEENEERVAAFHNEFRIDTVARYVPSSFVTEEGFFFSNPVKHSLDGTFAACLVRSLTTS</sequence>
<name>A0ACC2L984_PERAE</name>
<organism evidence="1 2">
    <name type="scientific">Persea americana</name>
    <name type="common">Avocado</name>
    <dbReference type="NCBI Taxonomy" id="3435"/>
    <lineage>
        <taxon>Eukaryota</taxon>
        <taxon>Viridiplantae</taxon>
        <taxon>Streptophyta</taxon>
        <taxon>Embryophyta</taxon>
        <taxon>Tracheophyta</taxon>
        <taxon>Spermatophyta</taxon>
        <taxon>Magnoliopsida</taxon>
        <taxon>Magnoliidae</taxon>
        <taxon>Laurales</taxon>
        <taxon>Lauraceae</taxon>
        <taxon>Persea</taxon>
    </lineage>
</organism>